<dbReference type="RefSeq" id="WP_200607894.1">
    <property type="nucleotide sequence ID" value="NZ_JAEHHL010000002.1"/>
</dbReference>
<dbReference type="EMBL" id="JAEHHL010000002">
    <property type="protein sequence ID" value="MBK0398543.1"/>
    <property type="molecule type" value="Genomic_DNA"/>
</dbReference>
<name>A0A8J7M5C1_9RHOB</name>
<dbReference type="SUPFAM" id="SSF51905">
    <property type="entry name" value="FAD/NAD(P)-binding domain"/>
    <property type="match status" value="1"/>
</dbReference>
<evidence type="ECO:0000313" key="3">
    <source>
        <dbReference type="Proteomes" id="UP000655420"/>
    </source>
</evidence>
<dbReference type="Gene3D" id="3.50.50.60">
    <property type="entry name" value="FAD/NAD(P)-binding domain"/>
    <property type="match status" value="1"/>
</dbReference>
<gene>
    <name evidence="2" type="ORF">H0I76_05035</name>
</gene>
<dbReference type="AlphaFoldDB" id="A0A8J7M5C1"/>
<dbReference type="PANTHER" id="PTHR42685:SF22">
    <property type="entry name" value="CONDITIONED MEDIUM FACTOR RECEPTOR 1"/>
    <property type="match status" value="1"/>
</dbReference>
<comment type="caution">
    <text evidence="2">The sequence shown here is derived from an EMBL/GenBank/DDBJ whole genome shotgun (WGS) entry which is preliminary data.</text>
</comment>
<evidence type="ECO:0000313" key="2">
    <source>
        <dbReference type="EMBL" id="MBK0398543.1"/>
    </source>
</evidence>
<dbReference type="GO" id="GO:0071949">
    <property type="term" value="F:FAD binding"/>
    <property type="evidence" value="ECO:0007669"/>
    <property type="project" value="InterPro"/>
</dbReference>
<keyword evidence="2" id="KW-0560">Oxidoreductase</keyword>
<dbReference type="PANTHER" id="PTHR42685">
    <property type="entry name" value="GERANYLGERANYL DIPHOSPHATE REDUCTASE"/>
    <property type="match status" value="1"/>
</dbReference>
<protein>
    <submittedName>
        <fullName evidence="2">FAD-dependent monooxygenase</fullName>
    </submittedName>
</protein>
<accession>A0A8J7M5C1</accession>
<keyword evidence="2" id="KW-0503">Monooxygenase</keyword>
<evidence type="ECO:0000259" key="1">
    <source>
        <dbReference type="Pfam" id="PF01494"/>
    </source>
</evidence>
<keyword evidence="3" id="KW-1185">Reference proteome</keyword>
<dbReference type="PRINTS" id="PR00420">
    <property type="entry name" value="RNGMNOXGNASE"/>
</dbReference>
<feature type="domain" description="FAD-binding" evidence="1">
    <location>
        <begin position="12"/>
        <end position="320"/>
    </location>
</feature>
<dbReference type="Pfam" id="PF01494">
    <property type="entry name" value="FAD_binding_3"/>
    <property type="match status" value="1"/>
</dbReference>
<dbReference type="GO" id="GO:0004497">
    <property type="term" value="F:monooxygenase activity"/>
    <property type="evidence" value="ECO:0007669"/>
    <property type="project" value="UniProtKB-KW"/>
</dbReference>
<dbReference type="Proteomes" id="UP000655420">
    <property type="component" value="Unassembled WGS sequence"/>
</dbReference>
<dbReference type="InterPro" id="IPR050407">
    <property type="entry name" value="Geranylgeranyl_reductase"/>
</dbReference>
<organism evidence="2 3">
    <name type="scientific">Thermohalobaculum xanthum</name>
    <dbReference type="NCBI Taxonomy" id="2753746"/>
    <lineage>
        <taxon>Bacteria</taxon>
        <taxon>Pseudomonadati</taxon>
        <taxon>Pseudomonadota</taxon>
        <taxon>Alphaproteobacteria</taxon>
        <taxon>Rhodobacterales</taxon>
        <taxon>Paracoccaceae</taxon>
        <taxon>Thermohalobaculum</taxon>
    </lineage>
</organism>
<proteinExistence type="predicted"/>
<dbReference type="InterPro" id="IPR036188">
    <property type="entry name" value="FAD/NAD-bd_sf"/>
</dbReference>
<dbReference type="InterPro" id="IPR002938">
    <property type="entry name" value="FAD-bd"/>
</dbReference>
<reference evidence="2" key="1">
    <citation type="submission" date="2020-12" db="EMBL/GenBank/DDBJ databases">
        <title>Bacterial taxonomy.</title>
        <authorList>
            <person name="Pan X."/>
        </authorList>
    </citation>
    <scope>NUCLEOTIDE SEQUENCE</scope>
    <source>
        <strain evidence="2">M0105</strain>
    </source>
</reference>
<sequence>MPDRSKQERRWDAIVIGARCAGAATAMLLARAGARVLVVDRGAYGSDTLSTHALMRTGVALLHRWGILGAIRAAGTPAVRTTTFVYGGEEVAVEIKPGDGVDALCAPRRTVLDRALADAAMAAGAEVRYATSLEGLVRDDAGRVSGAILRSSVGQLHEEHSALVIGADGRQSTLAGLVGSRLLSATENSSAGIFGYFPGIPDRGYRWYFRPGAHMAVIPTNDGAHCVCAFVPRARYRDVVGTDAEAGHRRLVASFDPGIGEAVAGNAEIELRRYVGAPGHMRQAHGPGWALVGDAGYFKDPITAHGITDALRDAELLAEAVIRSGPDKLGPYQEARDHLSRHLFALTDEIAGFGWTFESLKELHAQLSAAMKHEHAHMMRTETPRLVA</sequence>